<dbReference type="InterPro" id="IPR008545">
    <property type="entry name" value="Web"/>
</dbReference>
<comment type="caution">
    <text evidence="5">The sequence shown here is derived from an EMBL/GenBank/DDBJ whole genome shotgun (WGS) entry which is preliminary data.</text>
</comment>
<feature type="region of interest" description="Disordered" evidence="4">
    <location>
        <begin position="722"/>
        <end position="746"/>
    </location>
</feature>
<keyword evidence="6" id="KW-1185">Reference proteome</keyword>
<dbReference type="EMBL" id="JBBPBM010000001">
    <property type="protein sequence ID" value="KAK8601245.1"/>
    <property type="molecule type" value="Genomic_DNA"/>
</dbReference>
<feature type="region of interest" description="Disordered" evidence="4">
    <location>
        <begin position="514"/>
        <end position="534"/>
    </location>
</feature>
<dbReference type="PANTHER" id="PTHR32054:SF31">
    <property type="entry name" value="PROTEIN WEAK CHLOROPLAST MOVEMENT UNDER BLUE LIGHT 1"/>
    <property type="match status" value="1"/>
</dbReference>
<feature type="coiled-coil region" evidence="3">
    <location>
        <begin position="282"/>
        <end position="346"/>
    </location>
</feature>
<feature type="compositionally biased region" description="Polar residues" evidence="4">
    <location>
        <begin position="11"/>
        <end position="26"/>
    </location>
</feature>
<proteinExistence type="inferred from homology"/>
<feature type="region of interest" description="Disordered" evidence="4">
    <location>
        <begin position="120"/>
        <end position="151"/>
    </location>
</feature>
<feature type="compositionally biased region" description="Basic and acidic residues" evidence="4">
    <location>
        <begin position="769"/>
        <end position="778"/>
    </location>
</feature>
<feature type="compositionally biased region" description="Polar residues" evidence="4">
    <location>
        <begin position="779"/>
        <end position="793"/>
    </location>
</feature>
<dbReference type="Proteomes" id="UP001472677">
    <property type="component" value="Unassembled WGS sequence"/>
</dbReference>
<evidence type="ECO:0000313" key="5">
    <source>
        <dbReference type="EMBL" id="KAK8601245.1"/>
    </source>
</evidence>
<reference evidence="5 6" key="1">
    <citation type="journal article" date="2024" name="G3 (Bethesda)">
        <title>Genome assembly of Hibiscus sabdariffa L. provides insights into metabolisms of medicinal natural products.</title>
        <authorList>
            <person name="Kim T."/>
        </authorList>
    </citation>
    <scope>NUCLEOTIDE SEQUENCE [LARGE SCALE GENOMIC DNA]</scope>
    <source>
        <strain evidence="5">TK-2024</strain>
        <tissue evidence="5">Old leaves</tissue>
    </source>
</reference>
<feature type="region of interest" description="Disordered" evidence="4">
    <location>
        <begin position="1"/>
        <end position="26"/>
    </location>
</feature>
<dbReference type="PANTHER" id="PTHR32054">
    <property type="entry name" value="HEAVY CHAIN, PUTATIVE, EXPRESSED-RELATED-RELATED"/>
    <property type="match status" value="1"/>
</dbReference>
<feature type="compositionally biased region" description="Basic and acidic residues" evidence="4">
    <location>
        <begin position="514"/>
        <end position="533"/>
    </location>
</feature>
<evidence type="ECO:0000256" key="1">
    <source>
        <dbReference type="ARBA" id="ARBA00005485"/>
    </source>
</evidence>
<evidence type="ECO:0000256" key="4">
    <source>
        <dbReference type="SAM" id="MobiDB-lite"/>
    </source>
</evidence>
<sequence length="850" mass="95085">MESSKPAFPENASNLSVGIDQTQTDNQGRLMEDSMTRGIRGSSNENLSQTVAVSRHHIANVNAPRASDPKVGTSETDLLVSPRELSLPPIALGCRQQSVDTNSIVSSYVVNGGNNMVLRSGKKQSHHTHSASFDSKINHRMKPPPSPTQRHLVGSLQATLDRQKSRGDGSLFSSQALLGGIVLSSPKAEYSNEAEPFDVKNKDLAATKIIDLMLPHQRVINSSVESPRFIRQQGSFGRRIHIDTAAPFESVKEAVSKFGSIVDWKAHKVQSMERRKLVDQELDKIHEELPEYKRQSEEVEEAKIKVLKELDSTKRLIEEMKLSLERAQTEENQAKQDSELAKLRMEEREQGIADEASVAAKTQLEVAKARHETAVSELKSVIIDLEELAKEYDSLIIERDMAVKKAEEAVSASKEVEKTVEDLTIELITTKESLESAHAAHLDAEEKRITVAMARDQDTLQWKKDLKQGEEELQRINQQVNFTKELKSKLDIASALLLDLKAELAAYKECKLKDTTDGHSNDEPETSEGRPHTDMQAAITSAKKELQEMKHNIEKAIAEVESLKETISSLKSQLEKEKSMLEKIRSEATIVQTEKIAELPKKLHQAAQEAEKAKSLAQIAHQELCKSKEEAERAKAGAGSIESRLLVTRKEIEAAKVSEKLALAAIKALQASESAHNTDNFDSSTAVTLSTEEYYDLNKRAYEVEVQSNMRMAAVKSRMEIAKQSQSKSLEKLEEVNKEMSERKEAQRIAMERAEKAREGKLRVEQELRNWRAKHDQQRMATESNHGGNTPSISLEEHKETNNIKPAPVDPSAKTNKTVTEPAPELKSKKKKKSFIPKFFMFLSKRKSKA</sequence>
<comment type="similarity">
    <text evidence="1">Belongs to the WEB family.</text>
</comment>
<dbReference type="Pfam" id="PF05701">
    <property type="entry name" value="WEMBL"/>
    <property type="match status" value="2"/>
</dbReference>
<evidence type="ECO:0008006" key="7">
    <source>
        <dbReference type="Google" id="ProtNLM"/>
    </source>
</evidence>
<evidence type="ECO:0000256" key="2">
    <source>
        <dbReference type="ARBA" id="ARBA00023054"/>
    </source>
</evidence>
<protein>
    <recommendedName>
        <fullName evidence="7">Protein WEAK CHLOROPLAST MOVEMENT UNDER BLUE LIGHT 1-like</fullName>
    </recommendedName>
</protein>
<name>A0ABR2GEX2_9ROSI</name>
<feature type="region of interest" description="Disordered" evidence="4">
    <location>
        <begin position="769"/>
        <end position="831"/>
    </location>
</feature>
<feature type="coiled-coil region" evidence="3">
    <location>
        <begin position="459"/>
        <end position="486"/>
    </location>
</feature>
<keyword evidence="2 3" id="KW-0175">Coiled coil</keyword>
<gene>
    <name evidence="5" type="ORF">V6N12_051086</name>
</gene>
<evidence type="ECO:0000256" key="3">
    <source>
        <dbReference type="SAM" id="Coils"/>
    </source>
</evidence>
<organism evidence="5 6">
    <name type="scientific">Hibiscus sabdariffa</name>
    <name type="common">roselle</name>
    <dbReference type="NCBI Taxonomy" id="183260"/>
    <lineage>
        <taxon>Eukaryota</taxon>
        <taxon>Viridiplantae</taxon>
        <taxon>Streptophyta</taxon>
        <taxon>Embryophyta</taxon>
        <taxon>Tracheophyta</taxon>
        <taxon>Spermatophyta</taxon>
        <taxon>Magnoliopsida</taxon>
        <taxon>eudicotyledons</taxon>
        <taxon>Gunneridae</taxon>
        <taxon>Pentapetalae</taxon>
        <taxon>rosids</taxon>
        <taxon>malvids</taxon>
        <taxon>Malvales</taxon>
        <taxon>Malvaceae</taxon>
        <taxon>Malvoideae</taxon>
        <taxon>Hibiscus</taxon>
    </lineage>
</organism>
<evidence type="ECO:0000313" key="6">
    <source>
        <dbReference type="Proteomes" id="UP001472677"/>
    </source>
</evidence>
<feature type="compositionally biased region" description="Basic and acidic residues" evidence="4">
    <location>
        <begin position="729"/>
        <end position="746"/>
    </location>
</feature>
<feature type="compositionally biased region" description="Basic residues" evidence="4">
    <location>
        <begin position="120"/>
        <end position="129"/>
    </location>
</feature>
<feature type="coiled-coil region" evidence="3">
    <location>
        <begin position="378"/>
        <end position="426"/>
    </location>
</feature>
<accession>A0ABR2GEX2</accession>